<gene>
    <name evidence="1" type="ORF">FB381_1344</name>
</gene>
<dbReference type="CDD" id="cd11533">
    <property type="entry name" value="NTP-PPase_Af0060_like"/>
    <property type="match status" value="1"/>
</dbReference>
<comment type="caution">
    <text evidence="1">The sequence shown here is derived from an EMBL/GenBank/DDBJ whole genome shotgun (WGS) entry which is preliminary data.</text>
</comment>
<name>A0A543A4G7_9ACTN</name>
<reference evidence="1 2" key="1">
    <citation type="submission" date="2019-06" db="EMBL/GenBank/DDBJ databases">
        <title>Sequencing the genomes of 1000 actinobacteria strains.</title>
        <authorList>
            <person name="Klenk H.-P."/>
        </authorList>
    </citation>
    <scope>NUCLEOTIDE SEQUENCE [LARGE SCALE GENOMIC DNA]</scope>
    <source>
        <strain evidence="1 2">DSM 25218</strain>
    </source>
</reference>
<dbReference type="Proteomes" id="UP000320209">
    <property type="component" value="Unassembled WGS sequence"/>
</dbReference>
<dbReference type="InterPro" id="IPR044548">
    <property type="entry name" value="AF0060_NTP-PPase_MazG-like"/>
</dbReference>
<dbReference type="AlphaFoldDB" id="A0A543A4G7"/>
<proteinExistence type="predicted"/>
<keyword evidence="2" id="KW-1185">Reference proteome</keyword>
<evidence type="ECO:0008006" key="3">
    <source>
        <dbReference type="Google" id="ProtNLM"/>
    </source>
</evidence>
<dbReference type="OrthoDB" id="3785106at2"/>
<accession>A0A543A4G7</accession>
<organism evidence="1 2">
    <name type="scientific">Nocardioides albertanoniae</name>
    <dbReference type="NCBI Taxonomy" id="1175486"/>
    <lineage>
        <taxon>Bacteria</taxon>
        <taxon>Bacillati</taxon>
        <taxon>Actinomycetota</taxon>
        <taxon>Actinomycetes</taxon>
        <taxon>Propionibacteriales</taxon>
        <taxon>Nocardioidaceae</taxon>
        <taxon>Nocardioides</taxon>
    </lineage>
</organism>
<dbReference type="EMBL" id="VFOV01000001">
    <property type="protein sequence ID" value="TQL67468.1"/>
    <property type="molecule type" value="Genomic_DNA"/>
</dbReference>
<evidence type="ECO:0000313" key="2">
    <source>
        <dbReference type="Proteomes" id="UP000320209"/>
    </source>
</evidence>
<sequence length="110" mass="11566">MTDATPALLANLSRWLDESQGDRDAEAVLWGRVAKVSEEAGEAIAALIGATGQNPRKGITHTYDDVVDELLDVAITAMTAVEHITGNDAKSLDMFQAKVGAVAERAGVTT</sequence>
<protein>
    <recommendedName>
        <fullName evidence="3">MazG-like nucleotide pyrophosphohydrolase family protein</fullName>
    </recommendedName>
</protein>
<evidence type="ECO:0000313" key="1">
    <source>
        <dbReference type="EMBL" id="TQL67468.1"/>
    </source>
</evidence>